<evidence type="ECO:0000256" key="1">
    <source>
        <dbReference type="SAM" id="MobiDB-lite"/>
    </source>
</evidence>
<proteinExistence type="predicted"/>
<dbReference type="OMA" id="QYQQMCK"/>
<accession>G0W3F7</accession>
<dbReference type="OrthoDB" id="4063176at2759"/>
<dbReference type="Proteomes" id="UP000000689">
    <property type="component" value="Chromosome 1"/>
</dbReference>
<dbReference type="EMBL" id="HE580267">
    <property type="protein sequence ID" value="CCD22345.1"/>
    <property type="molecule type" value="Genomic_DNA"/>
</dbReference>
<reference evidence="2 3" key="1">
    <citation type="journal article" date="2011" name="Proc. Natl. Acad. Sci. U.S.A.">
        <title>Evolutionary erosion of yeast sex chromosomes by mating-type switching accidents.</title>
        <authorList>
            <person name="Gordon J.L."/>
            <person name="Armisen D."/>
            <person name="Proux-Wera E."/>
            <person name="Oheigeartaigh S.S."/>
            <person name="Byrne K.P."/>
            <person name="Wolfe K.H."/>
        </authorList>
    </citation>
    <scope>NUCLEOTIDE SEQUENCE [LARGE SCALE GENOMIC DNA]</scope>
    <source>
        <strain evidence="3">ATCC 10597 / BCRC 20456 / CBS 421 / NBRC 0211 / NRRL Y-12639</strain>
    </source>
</reference>
<keyword evidence="3" id="KW-1185">Reference proteome</keyword>
<feature type="region of interest" description="Disordered" evidence="1">
    <location>
        <begin position="124"/>
        <end position="148"/>
    </location>
</feature>
<dbReference type="AlphaFoldDB" id="G0W3F7"/>
<dbReference type="GeneID" id="11494425"/>
<sequence length="177" mass="20720">MSRLFLSEAMRESETPVVYSTSSNFSNFSYNNKPTLCISSSYSQGFIWNQDLFATQYEQNYKVIYDGHEDDLPSLIETFRNHIKRIKKKHERHISFSSPFEDESDKDNEDDYWQGNFSSFPPYGRGSIYSDRPRRKSERSISFTSDSKSGVYRKADVIDVEVDSDTPENRHLKFLLS</sequence>
<name>G0W3F7_NAUDC</name>
<dbReference type="HOGENOM" id="CLU_126659_0_0_1"/>
<dbReference type="RefSeq" id="XP_003667588.1">
    <property type="nucleotide sequence ID" value="XM_003667540.1"/>
</dbReference>
<evidence type="ECO:0000313" key="2">
    <source>
        <dbReference type="EMBL" id="CCD22345.1"/>
    </source>
</evidence>
<dbReference type="KEGG" id="ndi:NDAI_0A01870"/>
<protein>
    <submittedName>
        <fullName evidence="2">Uncharacterized protein</fullName>
    </submittedName>
</protein>
<gene>
    <name evidence="2" type="primary">NDAI0A01870</name>
    <name evidence="2" type="ordered locus">NDAI_0A01870</name>
</gene>
<evidence type="ECO:0000313" key="3">
    <source>
        <dbReference type="Proteomes" id="UP000000689"/>
    </source>
</evidence>
<organism evidence="2 3">
    <name type="scientific">Naumovozyma dairenensis (strain ATCC 10597 / BCRC 20456 / CBS 421 / NBRC 0211 / NRRL Y-12639)</name>
    <name type="common">Saccharomyces dairenensis</name>
    <dbReference type="NCBI Taxonomy" id="1071378"/>
    <lineage>
        <taxon>Eukaryota</taxon>
        <taxon>Fungi</taxon>
        <taxon>Dikarya</taxon>
        <taxon>Ascomycota</taxon>
        <taxon>Saccharomycotina</taxon>
        <taxon>Saccharomycetes</taxon>
        <taxon>Saccharomycetales</taxon>
        <taxon>Saccharomycetaceae</taxon>
        <taxon>Naumovozyma</taxon>
    </lineage>
</organism>
<dbReference type="eggNOG" id="ENOG502S4UZ">
    <property type="taxonomic scope" value="Eukaryota"/>
</dbReference>